<dbReference type="InterPro" id="IPR050232">
    <property type="entry name" value="FBL13/AtMIF1-like"/>
</dbReference>
<comment type="caution">
    <text evidence="2">The sequence shown here is derived from an EMBL/GenBank/DDBJ whole genome shotgun (WGS) entry which is preliminary data.</text>
</comment>
<dbReference type="CDD" id="cd22160">
    <property type="entry name" value="F-box_AtFBL13-like"/>
    <property type="match status" value="1"/>
</dbReference>
<name>A0A6A4LRC4_9ERIC</name>
<dbReference type="SUPFAM" id="SSF81383">
    <property type="entry name" value="F-box domain"/>
    <property type="match status" value="1"/>
</dbReference>
<dbReference type="InterPro" id="IPR036047">
    <property type="entry name" value="F-box-like_dom_sf"/>
</dbReference>
<reference evidence="2 3" key="1">
    <citation type="journal article" date="2019" name="Genome Biol. Evol.">
        <title>The Rhododendron genome and chromosomal organization provide insight into shared whole-genome duplications across the heath family (Ericaceae).</title>
        <authorList>
            <person name="Soza V.L."/>
            <person name="Lindsley D."/>
            <person name="Waalkes A."/>
            <person name="Ramage E."/>
            <person name="Patwardhan R.P."/>
            <person name="Burton J.N."/>
            <person name="Adey A."/>
            <person name="Kumar A."/>
            <person name="Qiu R."/>
            <person name="Shendure J."/>
            <person name="Hall B."/>
        </authorList>
    </citation>
    <scope>NUCLEOTIDE SEQUENCE [LARGE SCALE GENOMIC DNA]</scope>
    <source>
        <strain evidence="2">RSF 1966-606</strain>
    </source>
</reference>
<proteinExistence type="predicted"/>
<keyword evidence="3" id="KW-1185">Reference proteome</keyword>
<dbReference type="PROSITE" id="PS50181">
    <property type="entry name" value="FBOX"/>
    <property type="match status" value="1"/>
</dbReference>
<sequence length="319" mass="36565">MRRTRKISGFETTAVDRISEFPDSVLVHILSFLEIEDAVRTQVLSKRWQFLWTFLPSLLFRYYGFDDDGYYDDDDEGEDFRFARNSDFVTFVGKRYFLLTASSRNSRLILNTTRASLRMSIRGLNSPQERASRSFPFNSRLSPSMSCHSFCTTTLGSKDISGELQILAPYLLSLEMSGRLGSNCRFTNISSLVDAVFNSDFRCYNDDEANDYERIQNILVVFLASLLHVKNLTLGTWAIQGGGTYTDFWSAATISDDLMRYHCDSNLLSFVQFLLRNARVLQKMVISMRSDDRLKECFEAAKKLISFPRSSPDATVIFC</sequence>
<organism evidence="2 3">
    <name type="scientific">Rhododendron williamsianum</name>
    <dbReference type="NCBI Taxonomy" id="262921"/>
    <lineage>
        <taxon>Eukaryota</taxon>
        <taxon>Viridiplantae</taxon>
        <taxon>Streptophyta</taxon>
        <taxon>Embryophyta</taxon>
        <taxon>Tracheophyta</taxon>
        <taxon>Spermatophyta</taxon>
        <taxon>Magnoliopsida</taxon>
        <taxon>eudicotyledons</taxon>
        <taxon>Gunneridae</taxon>
        <taxon>Pentapetalae</taxon>
        <taxon>asterids</taxon>
        <taxon>Ericales</taxon>
        <taxon>Ericaceae</taxon>
        <taxon>Ericoideae</taxon>
        <taxon>Rhodoreae</taxon>
        <taxon>Rhododendron</taxon>
    </lineage>
</organism>
<protein>
    <recommendedName>
        <fullName evidence="1">F-box domain-containing protein</fullName>
    </recommendedName>
</protein>
<evidence type="ECO:0000313" key="2">
    <source>
        <dbReference type="EMBL" id="KAE9461823.1"/>
    </source>
</evidence>
<evidence type="ECO:0000313" key="3">
    <source>
        <dbReference type="Proteomes" id="UP000428333"/>
    </source>
</evidence>
<feature type="domain" description="F-box" evidence="1">
    <location>
        <begin position="15"/>
        <end position="63"/>
    </location>
</feature>
<dbReference type="AlphaFoldDB" id="A0A6A4LRC4"/>
<dbReference type="InterPro" id="IPR001810">
    <property type="entry name" value="F-box_dom"/>
</dbReference>
<dbReference type="Gene3D" id="1.20.1280.50">
    <property type="match status" value="1"/>
</dbReference>
<evidence type="ECO:0000259" key="1">
    <source>
        <dbReference type="PROSITE" id="PS50181"/>
    </source>
</evidence>
<dbReference type="Pfam" id="PF00646">
    <property type="entry name" value="F-box"/>
    <property type="match status" value="1"/>
</dbReference>
<dbReference type="PANTHER" id="PTHR31900">
    <property type="entry name" value="F-BOX/RNI SUPERFAMILY PROTEIN-RELATED"/>
    <property type="match status" value="1"/>
</dbReference>
<dbReference type="OrthoDB" id="1939276at2759"/>
<accession>A0A6A4LRC4</accession>
<dbReference type="Proteomes" id="UP000428333">
    <property type="component" value="Linkage Group LG04"/>
</dbReference>
<dbReference type="InterPro" id="IPR053781">
    <property type="entry name" value="F-box_AtFBL13-like"/>
</dbReference>
<feature type="non-terminal residue" evidence="2">
    <location>
        <position position="1"/>
    </location>
</feature>
<dbReference type="EMBL" id="QEFC01000937">
    <property type="protein sequence ID" value="KAE9461823.1"/>
    <property type="molecule type" value="Genomic_DNA"/>
</dbReference>
<gene>
    <name evidence="2" type="ORF">C3L33_06302</name>
</gene>
<dbReference type="PANTHER" id="PTHR31900:SF34">
    <property type="entry name" value="EMB|CAB62440.1-RELATED"/>
    <property type="match status" value="1"/>
</dbReference>